<dbReference type="RefSeq" id="XP_003858156.1">
    <property type="nucleotide sequence ID" value="XM_003858108.1"/>
</dbReference>
<dbReference type="EMBL" id="RHLC01000037">
    <property type="protein sequence ID" value="TPP51512.1"/>
    <property type="molecule type" value="Genomic_DNA"/>
</dbReference>
<reference evidence="15" key="7">
    <citation type="submission" date="2019-02" db="EMBL/GenBank/DDBJ databases">
        <title>FDA dAtabase for Regulatory Grade micrObial Sequences (FDA-ARGOS): Supporting development and validation of Infectious Disease Dx tests.</title>
        <authorList>
            <person name="Duncan R."/>
            <person name="Fisher C."/>
            <person name="Tallon L."/>
            <person name="Sadzewicz L."/>
            <person name="Sengamalay N."/>
            <person name="Ott S."/>
            <person name="Godinez A."/>
            <person name="Nagaraj S."/>
            <person name="Vavikolanu K."/>
            <person name="Nadendla S."/>
            <person name="Aluvathingal J."/>
            <person name="Sichtig H."/>
        </authorList>
    </citation>
    <scope>NUCLEOTIDE SEQUENCE [LARGE SCALE GENOMIC DNA]</scope>
    <source>
        <strain evidence="15">FDAARGOS_361</strain>
    </source>
</reference>
<evidence type="ECO:0000313" key="16">
    <source>
        <dbReference type="Proteomes" id="UP000318821"/>
    </source>
</evidence>
<reference evidence="9" key="8">
    <citation type="submission" date="2020-06" db="EMBL/GenBank/DDBJ databases">
        <authorList>
            <person name="Camacho E."/>
            <person name="Gonzalez-de la Fuente S."/>
            <person name="Rastrojo A."/>
            <person name="Peiro-Pastor R."/>
            <person name="Solana JC."/>
            <person name="Tabera L."/>
            <person name="Gamarro F."/>
            <person name="Carrasco-Ramiro F."/>
            <person name="Requena JM."/>
            <person name="Aguado B."/>
        </authorList>
    </citation>
    <scope>NUCLEOTIDE SEQUENCE</scope>
</reference>
<evidence type="ECO:0000313" key="10">
    <source>
        <dbReference type="EMBL" id="CBZ31432.1"/>
    </source>
</evidence>
<keyword evidence="1 5" id="KW-0479">Metal-binding</keyword>
<feature type="domain" description="CR-type" evidence="7">
    <location>
        <begin position="253"/>
        <end position="331"/>
    </location>
</feature>
<reference evidence="8 14" key="4">
    <citation type="journal article" date="2018" name="Sci. Rep.">
        <title>A complete Leishmania donovani reference genome identifies novel genetic variations associated with virulence.</title>
        <authorList>
            <person name="Lypaczewski P."/>
            <person name="Hoshizaki J."/>
            <person name="Zhang W.-W."/>
            <person name="McCall L.-I."/>
            <person name="Torcivia-Rodriguez J."/>
            <person name="Simonyan V."/>
            <person name="Kaur A."/>
            <person name="Dewar K."/>
            <person name="Matlashewski G."/>
        </authorList>
    </citation>
    <scope>NUCLEOTIDE SEQUENCE [LARGE SCALE GENOMIC DNA]</scope>
    <source>
        <strain evidence="8 14">LdCL</strain>
    </source>
</reference>
<proteinExistence type="inferred from homology"/>
<dbReference type="GO" id="GO:0008270">
    <property type="term" value="F:zinc ion binding"/>
    <property type="evidence" value="ECO:0007669"/>
    <property type="project" value="UniProtKB-KW"/>
</dbReference>
<dbReference type="Gene3D" id="2.60.260.20">
    <property type="entry name" value="Urease metallochaperone UreE, N-terminal domain"/>
    <property type="match status" value="2"/>
</dbReference>
<dbReference type="OrthoDB" id="10256793at2759"/>
<gene>
    <name evidence="11" type="ORF">CGC20_9490</name>
    <name evidence="12" type="ORF">CGC21_2900</name>
    <name evidence="10" type="ORF">LDBPK_040940</name>
    <name evidence="8" type="ORF">LdCL_040015000</name>
    <name evidence="9" type="ORF">LDHU3_04.1180</name>
</gene>
<dbReference type="Gene3D" id="2.10.230.10">
    <property type="entry name" value="Heat shock protein DnaJ, cysteine-rich domain"/>
    <property type="match status" value="1"/>
</dbReference>
<dbReference type="InterPro" id="IPR012724">
    <property type="entry name" value="DnaJ"/>
</dbReference>
<dbReference type="InterPro" id="IPR001623">
    <property type="entry name" value="DnaJ_domain"/>
</dbReference>
<dbReference type="PROSITE" id="PS50076">
    <property type="entry name" value="DNAJ_2"/>
    <property type="match status" value="1"/>
</dbReference>
<keyword evidence="3 5" id="KW-0863">Zinc-finger</keyword>
<dbReference type="FunFam" id="2.60.260.20:FF:000050">
    <property type="entry name" value="Chaperone protein DNAj, putative"/>
    <property type="match status" value="1"/>
</dbReference>
<dbReference type="PROSITE" id="PS00636">
    <property type="entry name" value="DNAJ_1"/>
    <property type="match status" value="1"/>
</dbReference>
<feature type="domain" description="J" evidence="6">
    <location>
        <begin position="92"/>
        <end position="156"/>
    </location>
</feature>
<dbReference type="KEGG" id="ldo:LDBPK_040940"/>
<organism evidence="8 14">
    <name type="scientific">Leishmania donovani</name>
    <dbReference type="NCBI Taxonomy" id="5661"/>
    <lineage>
        <taxon>Eukaryota</taxon>
        <taxon>Discoba</taxon>
        <taxon>Euglenozoa</taxon>
        <taxon>Kinetoplastea</taxon>
        <taxon>Metakinetoplastina</taxon>
        <taxon>Trypanosomatida</taxon>
        <taxon>Trypanosomatidae</taxon>
        <taxon>Leishmaniinae</taxon>
        <taxon>Leishmania</taxon>
    </lineage>
</organism>
<dbReference type="VEuPathDB" id="TriTrypDB:LdCL_040015000"/>
<dbReference type="HAMAP" id="MF_01152">
    <property type="entry name" value="DnaJ"/>
    <property type="match status" value="1"/>
</dbReference>
<dbReference type="InterPro" id="IPR001305">
    <property type="entry name" value="HSP_DnaJ_Cys-rich_dom"/>
</dbReference>
<sequence length="493" mass="52079">MKASPCRLAASRPPAAARLYRAYGPVHLLPRTTAMRRLAAASVMMATAGSLGETLLSSAAVSAGGAAHSATGGSTALLQHRRWQSGGGSKKDLYSVLGVARNATPEQIKSAYKKRAKALHPDVNPSPTAAEDFAEAKQAYETLSDPQKRSLYDMTGNASAAGGFGGPGGTGGGFNPFGAGGNPFAAGGNPFANMGGANQPGGGQGGFSFNDFEEIFQKMSNSGKDKTRKPQGPEPGADIHYKLVLSFLDAVNGCQKEISYNTMRRCGACTGSGCQDTGSRTKCPHCGGRGKKVMSTGFFHMQQDCTHCGGTGELGRTTCTQCSGKGIVKDRSVQTLPVPKGVDNKERLKVTGKGEAGVRNGPPGNLYIEISVEDDPVFHREGSDIHVITPITLSTAVLGGTARVPTLTGEVETRVPVGTQQGDKLVLRGRGVHRPNHNKTGDFYIHFAVMLPKELTEEQKKAIADFSKDERPLHLNDAQLQELKGRYRSWFAT</sequence>
<evidence type="ECO:0000313" key="8">
    <source>
        <dbReference type="EMBL" id="AYU75874.1"/>
    </source>
</evidence>
<dbReference type="Gene3D" id="1.10.287.110">
    <property type="entry name" value="DnaJ domain"/>
    <property type="match status" value="1"/>
</dbReference>
<dbReference type="Proteomes" id="UP000008980">
    <property type="component" value="Chromosome 4"/>
</dbReference>
<dbReference type="GO" id="GO:0042026">
    <property type="term" value="P:protein refolding"/>
    <property type="evidence" value="ECO:0007669"/>
    <property type="project" value="TreeGrafter"/>
</dbReference>
<dbReference type="GO" id="GO:0005524">
    <property type="term" value="F:ATP binding"/>
    <property type="evidence" value="ECO:0007669"/>
    <property type="project" value="InterPro"/>
</dbReference>
<reference evidence="13" key="3">
    <citation type="submission" date="2011-02" db="EMBL/GenBank/DDBJ databases">
        <title>Whole genome sequencing of Leishmania donovani clinical lines reveals dynamic variation related to drug resistance.</title>
        <authorList>
            <person name="Downing T."/>
            <person name="Imamura H."/>
            <person name="Sanders M."/>
            <person name="Decuypere S."/>
            <person name="Hertz-Fowler C."/>
            <person name="Clark T.G."/>
            <person name="Rijal S."/>
            <person name="Sundar S."/>
            <person name="Quail M.A."/>
            <person name="De Doncker S."/>
            <person name="Maes I."/>
            <person name="Vanaerschot M."/>
            <person name="Stark O."/>
            <person name="Schonian G."/>
            <person name="Dujardin J.C."/>
            <person name="Berriman M."/>
        </authorList>
    </citation>
    <scope>NUCLEOTIDE SEQUENCE [LARGE SCALE GENOMIC DNA]</scope>
    <source>
        <strain evidence="13">BPK282A1</strain>
    </source>
</reference>
<protein>
    <submittedName>
        <fullName evidence="8">Chaperone protein DNAj, putative</fullName>
    </submittedName>
    <submittedName>
        <fullName evidence="9">Chaperone_protein_DNAj_putative/GeneDB:LmjF.04.09 40</fullName>
    </submittedName>
    <submittedName>
        <fullName evidence="11">DnaJ C terminal domain family protein</fullName>
    </submittedName>
</protein>
<dbReference type="SUPFAM" id="SSF49493">
    <property type="entry name" value="HSP40/DnaJ peptide-binding domain"/>
    <property type="match status" value="2"/>
</dbReference>
<evidence type="ECO:0000313" key="9">
    <source>
        <dbReference type="EMBL" id="CAC5427227.1"/>
    </source>
</evidence>
<dbReference type="PANTHER" id="PTHR43096:SF10">
    <property type="entry name" value="CHAPERONE PROTEIN DNAJ A6, CHLOROPLASTIC"/>
    <property type="match status" value="1"/>
</dbReference>
<dbReference type="Pfam" id="PF00684">
    <property type="entry name" value="DnaJ_CXXCXGXG"/>
    <property type="match status" value="1"/>
</dbReference>
<dbReference type="CDD" id="cd06257">
    <property type="entry name" value="DnaJ"/>
    <property type="match status" value="1"/>
</dbReference>
<dbReference type="AlphaFoldDB" id="A0A3S7WNT6"/>
<dbReference type="InterPro" id="IPR018253">
    <property type="entry name" value="DnaJ_domain_CS"/>
</dbReference>
<dbReference type="InterPro" id="IPR008971">
    <property type="entry name" value="HSP40/DnaJ_pept-bd"/>
</dbReference>
<evidence type="ECO:0000259" key="7">
    <source>
        <dbReference type="PROSITE" id="PS51188"/>
    </source>
</evidence>
<dbReference type="VEuPathDB" id="TriTrypDB:LDHU3_04.1180"/>
<dbReference type="InterPro" id="IPR002939">
    <property type="entry name" value="DnaJ_C"/>
</dbReference>
<dbReference type="Proteomes" id="UP000601710">
    <property type="component" value="Chromosome 4"/>
</dbReference>
<evidence type="ECO:0000256" key="2">
    <source>
        <dbReference type="ARBA" id="ARBA00022737"/>
    </source>
</evidence>
<evidence type="ECO:0000313" key="15">
    <source>
        <dbReference type="Proteomes" id="UP000318447"/>
    </source>
</evidence>
<dbReference type="EMBL" id="CP029503">
    <property type="protein sequence ID" value="AYU75874.1"/>
    <property type="molecule type" value="Genomic_DNA"/>
</dbReference>
<evidence type="ECO:0000313" key="14">
    <source>
        <dbReference type="Proteomes" id="UP000274082"/>
    </source>
</evidence>
<evidence type="ECO:0000256" key="4">
    <source>
        <dbReference type="ARBA" id="ARBA00022833"/>
    </source>
</evidence>
<accession>E9B859</accession>
<dbReference type="SUPFAM" id="SSF57938">
    <property type="entry name" value="DnaJ/Hsp40 cysteine-rich domain"/>
    <property type="match status" value="1"/>
</dbReference>
<dbReference type="PRINTS" id="PR00625">
    <property type="entry name" value="JDOMAIN"/>
</dbReference>
<name>A0A3S7WNT6_LEIDO</name>
<feature type="zinc finger region" description="CR-type" evidence="5">
    <location>
        <begin position="253"/>
        <end position="331"/>
    </location>
</feature>
<reference evidence="10 13" key="1">
    <citation type="journal article" date="2011" name="Genome Res.">
        <title>Whole genome sequencing of multiple Leishmania donovani clinical isolates provides insights into population structure and mechanisms of drug resistance.</title>
        <authorList>
            <person name="Downing T."/>
            <person name="Imamura H."/>
            <person name="Decuypere S."/>
            <person name="Clark T.G."/>
            <person name="Coombs G.H."/>
            <person name="Cotton J.A."/>
            <person name="Hilley J.D."/>
            <person name="de Doncker S."/>
            <person name="Maes I."/>
            <person name="Mottram J.C."/>
            <person name="Quail M.A."/>
            <person name="Rijal S."/>
            <person name="Sanders M."/>
            <person name="Schonian G."/>
            <person name="Stark O."/>
            <person name="Sundar S."/>
            <person name="Vanaerschot M."/>
            <person name="Hertz-Fowler C."/>
            <person name="Dujardin J.C."/>
            <person name="Berriman M."/>
        </authorList>
    </citation>
    <scope>NUCLEOTIDE SEQUENCE [LARGE SCALE GENOMIC DNA]</scope>
    <source>
        <strain evidence="10 13">BPK282A1</strain>
    </source>
</reference>
<dbReference type="InterPro" id="IPR036410">
    <property type="entry name" value="HSP_DnaJ_Cys-rich_dom_sf"/>
</dbReference>
<dbReference type="Pfam" id="PF01556">
    <property type="entry name" value="DnaJ_C"/>
    <property type="match status" value="1"/>
</dbReference>
<accession>A0A3S7WNT6</accession>
<dbReference type="PANTHER" id="PTHR43096">
    <property type="entry name" value="DNAJ HOMOLOG 1, MITOCHONDRIAL-RELATED"/>
    <property type="match status" value="1"/>
</dbReference>
<evidence type="ECO:0000313" key="13">
    <source>
        <dbReference type="Proteomes" id="UP000008980"/>
    </source>
</evidence>
<dbReference type="Pfam" id="PF00226">
    <property type="entry name" value="DnaJ"/>
    <property type="match status" value="1"/>
</dbReference>
<keyword evidence="14" id="KW-1185">Reference proteome</keyword>
<dbReference type="SMART" id="SM00271">
    <property type="entry name" value="DnaJ"/>
    <property type="match status" value="1"/>
</dbReference>
<dbReference type="Proteomes" id="UP000318447">
    <property type="component" value="Unassembled WGS sequence"/>
</dbReference>
<evidence type="ECO:0000256" key="1">
    <source>
        <dbReference type="ARBA" id="ARBA00022723"/>
    </source>
</evidence>
<dbReference type="EMBL" id="FR799591">
    <property type="protein sequence ID" value="CBZ31432.1"/>
    <property type="molecule type" value="Genomic_DNA"/>
</dbReference>
<dbReference type="EMBL" id="RHLD01000063">
    <property type="protein sequence ID" value="TPP43029.1"/>
    <property type="molecule type" value="Genomic_DNA"/>
</dbReference>
<dbReference type="Proteomes" id="UP000318821">
    <property type="component" value="Unassembled WGS sequence"/>
</dbReference>
<dbReference type="OMA" id="MATDYYA"/>
<dbReference type="SUPFAM" id="SSF46565">
    <property type="entry name" value="Chaperone J-domain"/>
    <property type="match status" value="1"/>
</dbReference>
<dbReference type="EMBL" id="LR812624">
    <property type="protein sequence ID" value="CAC5427227.1"/>
    <property type="molecule type" value="Genomic_DNA"/>
</dbReference>
<dbReference type="Proteomes" id="UP000274082">
    <property type="component" value="Chromosome 4"/>
</dbReference>
<dbReference type="SMR" id="A0A3S7WNT6"/>
<dbReference type="GO" id="GO:0051082">
    <property type="term" value="F:unfolded protein binding"/>
    <property type="evidence" value="ECO:0007669"/>
    <property type="project" value="InterPro"/>
</dbReference>
<dbReference type="GeneID" id="13391004"/>
<reference evidence="11" key="5">
    <citation type="submission" date="2019-02" db="EMBL/GenBank/DDBJ databases">
        <title>FDA dAtabase for Regulatory Grade micrObial Sequences (FDA-ARGOS): Supporting development and validation of Infectious Disease Dx tests.</title>
        <authorList>
            <person name="Duncan R."/>
            <person name="Fisher C."/>
            <person name="Tallon L.J."/>
            <person name="Sadzewicz L."/>
            <person name="Sengamalay N."/>
            <person name="Ott S."/>
            <person name="Godinez A."/>
            <person name="Nagaraj S."/>
            <person name="Nadendla S."/>
            <person name="Sichtig H."/>
        </authorList>
    </citation>
    <scope>NUCLEOTIDE SEQUENCE</scope>
    <source>
        <strain evidence="11">FDAARGOS_360</strain>
        <strain evidence="12">FDAARGOS_361</strain>
    </source>
</reference>
<evidence type="ECO:0000256" key="3">
    <source>
        <dbReference type="ARBA" id="ARBA00022771"/>
    </source>
</evidence>
<evidence type="ECO:0000259" key="6">
    <source>
        <dbReference type="PROSITE" id="PS50076"/>
    </source>
</evidence>
<keyword evidence="2" id="KW-0677">Repeat</keyword>
<dbReference type="GO" id="GO:0031072">
    <property type="term" value="F:heat shock protein binding"/>
    <property type="evidence" value="ECO:0007669"/>
    <property type="project" value="InterPro"/>
</dbReference>
<dbReference type="GO" id="GO:0009408">
    <property type="term" value="P:response to heat"/>
    <property type="evidence" value="ECO:0007669"/>
    <property type="project" value="InterPro"/>
</dbReference>
<dbReference type="CDD" id="cd10747">
    <property type="entry name" value="DnaJ_C"/>
    <property type="match status" value="1"/>
</dbReference>
<evidence type="ECO:0000256" key="5">
    <source>
        <dbReference type="PROSITE-ProRule" id="PRU00546"/>
    </source>
</evidence>
<reference evidence="10" key="2">
    <citation type="submission" date="2011-01" db="EMBL/GenBank/DDBJ databases">
        <authorList>
            <person name="Zhao B.P."/>
            <person name="Ren Z.A."/>
            <person name="Li C.D."/>
        </authorList>
    </citation>
    <scope>NUCLEOTIDE SEQUENCE</scope>
    <source>
        <strain evidence="10">BPK282A1</strain>
    </source>
</reference>
<dbReference type="VEuPathDB" id="TriTrypDB:LdBPK_040940.1"/>
<dbReference type="PROSITE" id="PS51188">
    <property type="entry name" value="ZF_CR"/>
    <property type="match status" value="1"/>
</dbReference>
<keyword evidence="4 5" id="KW-0862">Zinc</keyword>
<evidence type="ECO:0000313" key="12">
    <source>
        <dbReference type="EMBL" id="TPP51512.1"/>
    </source>
</evidence>
<reference evidence="16" key="6">
    <citation type="submission" date="2019-02" db="EMBL/GenBank/DDBJ databases">
        <title>FDA dAtabase for Regulatory Grade micrObial Sequences (FDA-ARGOS): Supporting development and validation of Infectious Disease Dx tests.</title>
        <authorList>
            <person name="Duncan R."/>
            <person name="Fisher C."/>
            <person name="Tallon L."/>
            <person name="Sadzewicz L."/>
            <person name="Sengamalay N."/>
            <person name="Ott S."/>
            <person name="Godinez A."/>
            <person name="Nagaraj S."/>
            <person name="Vavikolanu K."/>
            <person name="Vyas G."/>
            <person name="Nadendla S."/>
            <person name="Aluvathingal J."/>
            <person name="Sichtig H."/>
        </authorList>
    </citation>
    <scope>NUCLEOTIDE SEQUENCE [LARGE SCALE GENOMIC DNA]</scope>
    <source>
        <strain evidence="16">FDAARGOS_360</strain>
    </source>
</reference>
<dbReference type="InterPro" id="IPR036869">
    <property type="entry name" value="J_dom_sf"/>
</dbReference>
<dbReference type="CDD" id="cd10719">
    <property type="entry name" value="DnaJ_zf"/>
    <property type="match status" value="1"/>
</dbReference>
<evidence type="ECO:0000313" key="11">
    <source>
        <dbReference type="EMBL" id="TPP43029.1"/>
    </source>
</evidence>
<dbReference type="GO" id="GO:0005737">
    <property type="term" value="C:cytoplasm"/>
    <property type="evidence" value="ECO:0007669"/>
    <property type="project" value="TreeGrafter"/>
</dbReference>